<evidence type="ECO:0000256" key="5">
    <source>
        <dbReference type="SAM" id="MobiDB-lite"/>
    </source>
</evidence>
<feature type="region of interest" description="Disordered" evidence="5">
    <location>
        <begin position="97"/>
        <end position="119"/>
    </location>
</feature>
<evidence type="ECO:0000259" key="6">
    <source>
        <dbReference type="PROSITE" id="PS50114"/>
    </source>
</evidence>
<evidence type="ECO:0000256" key="4">
    <source>
        <dbReference type="PROSITE-ProRule" id="PRU00094"/>
    </source>
</evidence>
<proteinExistence type="predicted"/>
<dbReference type="PANTHER" id="PTHR45658">
    <property type="entry name" value="GATA TRANSCRIPTION FACTOR"/>
    <property type="match status" value="1"/>
</dbReference>
<protein>
    <recommendedName>
        <fullName evidence="6">GATA-type domain-containing protein</fullName>
    </recommendedName>
</protein>
<feature type="non-terminal residue" evidence="7">
    <location>
        <position position="1"/>
    </location>
</feature>
<evidence type="ECO:0000256" key="1">
    <source>
        <dbReference type="ARBA" id="ARBA00022723"/>
    </source>
</evidence>
<gene>
    <name evidence="7" type="ORF">KCU98_g21435</name>
</gene>
<dbReference type="Pfam" id="PF00320">
    <property type="entry name" value="GATA"/>
    <property type="match status" value="1"/>
</dbReference>
<dbReference type="InterPro" id="IPR000679">
    <property type="entry name" value="Znf_GATA"/>
</dbReference>
<dbReference type="EMBL" id="JAHFXS010007492">
    <property type="protein sequence ID" value="KAG9925647.1"/>
    <property type="molecule type" value="Genomic_DNA"/>
</dbReference>
<keyword evidence="2 4" id="KW-0863">Zinc-finger</keyword>
<dbReference type="InterPro" id="IPR013088">
    <property type="entry name" value="Znf_NHR/GATA"/>
</dbReference>
<keyword evidence="3" id="KW-0862">Zinc</keyword>
<dbReference type="Proteomes" id="UP000729357">
    <property type="component" value="Unassembled WGS sequence"/>
</dbReference>
<dbReference type="GO" id="GO:0008270">
    <property type="term" value="F:zinc ion binding"/>
    <property type="evidence" value="ECO:0007669"/>
    <property type="project" value="UniProtKB-KW"/>
</dbReference>
<feature type="domain" description="GATA-type" evidence="6">
    <location>
        <begin position="60"/>
        <end position="90"/>
    </location>
</feature>
<evidence type="ECO:0000256" key="2">
    <source>
        <dbReference type="ARBA" id="ARBA00022771"/>
    </source>
</evidence>
<accession>A0A9P8F0Y8</accession>
<evidence type="ECO:0000313" key="8">
    <source>
        <dbReference type="Proteomes" id="UP000729357"/>
    </source>
</evidence>
<keyword evidence="8" id="KW-1185">Reference proteome</keyword>
<dbReference type="GO" id="GO:0006355">
    <property type="term" value="P:regulation of DNA-templated transcription"/>
    <property type="evidence" value="ECO:0007669"/>
    <property type="project" value="InterPro"/>
</dbReference>
<evidence type="ECO:0000256" key="3">
    <source>
        <dbReference type="ARBA" id="ARBA00022833"/>
    </source>
</evidence>
<evidence type="ECO:0000313" key="7">
    <source>
        <dbReference type="EMBL" id="KAG9925647.1"/>
    </source>
</evidence>
<feature type="region of interest" description="Disordered" evidence="5">
    <location>
        <begin position="41"/>
        <end position="76"/>
    </location>
</feature>
<reference evidence="7" key="2">
    <citation type="submission" date="2021-08" db="EMBL/GenBank/DDBJ databases">
        <authorList>
            <person name="Gostincar C."/>
            <person name="Sun X."/>
            <person name="Song Z."/>
            <person name="Gunde-Cimerman N."/>
        </authorList>
    </citation>
    <scope>NUCLEOTIDE SEQUENCE</scope>
    <source>
        <strain evidence="7">EXF-9298</strain>
    </source>
</reference>
<dbReference type="SMART" id="SM00401">
    <property type="entry name" value="ZnF_GATA"/>
    <property type="match status" value="1"/>
</dbReference>
<organism evidence="7 8">
    <name type="scientific">Aureobasidium melanogenum</name>
    <name type="common">Aureobasidium pullulans var. melanogenum</name>
    <dbReference type="NCBI Taxonomy" id="46634"/>
    <lineage>
        <taxon>Eukaryota</taxon>
        <taxon>Fungi</taxon>
        <taxon>Dikarya</taxon>
        <taxon>Ascomycota</taxon>
        <taxon>Pezizomycotina</taxon>
        <taxon>Dothideomycetes</taxon>
        <taxon>Dothideomycetidae</taxon>
        <taxon>Dothideales</taxon>
        <taxon>Saccotheciaceae</taxon>
        <taxon>Aureobasidium</taxon>
    </lineage>
</organism>
<dbReference type="InterPro" id="IPR051140">
    <property type="entry name" value="GATA_TF"/>
</dbReference>
<dbReference type="PANTHER" id="PTHR45658:SF123">
    <property type="entry name" value="GATA-TYPE DOMAIN-CONTAINING PROTEIN"/>
    <property type="match status" value="1"/>
</dbReference>
<comment type="caution">
    <text evidence="7">The sequence shown here is derived from an EMBL/GenBank/DDBJ whole genome shotgun (WGS) entry which is preliminary data.</text>
</comment>
<keyword evidence="1" id="KW-0479">Metal-binding</keyword>
<reference evidence="7" key="1">
    <citation type="journal article" date="2021" name="J Fungi (Basel)">
        <title>Virulence traits and population genomics of the black yeast Aureobasidium melanogenum.</title>
        <authorList>
            <person name="Cernosa A."/>
            <person name="Sun X."/>
            <person name="Gostincar C."/>
            <person name="Fang C."/>
            <person name="Gunde-Cimerman N."/>
            <person name="Song Z."/>
        </authorList>
    </citation>
    <scope>NUCLEOTIDE SEQUENCE</scope>
    <source>
        <strain evidence="7">EXF-9298</strain>
    </source>
</reference>
<dbReference type="PROSITE" id="PS00344">
    <property type="entry name" value="GATA_ZN_FINGER_1"/>
    <property type="match status" value="1"/>
</dbReference>
<sequence>MREFIIAQQTAYFQQAQEQQSRAQEGIKRDSVHQNEEAKIGGFAGAEAKKRRGRAAPPGRCHSCNRAETPEWRRGPDGARTLCNACGLHYAKLTRKAGKNAAAISSSNLRPKASEDAQN</sequence>
<dbReference type="Gene3D" id="3.30.50.10">
    <property type="entry name" value="Erythroid Transcription Factor GATA-1, subunit A"/>
    <property type="match status" value="1"/>
</dbReference>
<dbReference type="GO" id="GO:0043565">
    <property type="term" value="F:sequence-specific DNA binding"/>
    <property type="evidence" value="ECO:0007669"/>
    <property type="project" value="InterPro"/>
</dbReference>
<dbReference type="AlphaFoldDB" id="A0A9P8F0Y8"/>
<dbReference type="SUPFAM" id="SSF57716">
    <property type="entry name" value="Glucocorticoid receptor-like (DNA-binding domain)"/>
    <property type="match status" value="1"/>
</dbReference>
<dbReference type="PROSITE" id="PS50114">
    <property type="entry name" value="GATA_ZN_FINGER_2"/>
    <property type="match status" value="1"/>
</dbReference>
<dbReference type="CDD" id="cd00202">
    <property type="entry name" value="ZnF_GATA"/>
    <property type="match status" value="1"/>
</dbReference>
<name>A0A9P8F0Y8_AURME</name>